<dbReference type="RefSeq" id="WP_301662719.1">
    <property type="nucleotide sequence ID" value="NZ_VCYH01000001.1"/>
</dbReference>
<dbReference type="Proteomes" id="UP001168338">
    <property type="component" value="Unassembled WGS sequence"/>
</dbReference>
<comment type="caution">
    <text evidence="2">The sequence shown here is derived from an EMBL/GenBank/DDBJ whole genome shotgun (WGS) entry which is preliminary data.</text>
</comment>
<dbReference type="InterPro" id="IPR002782">
    <property type="entry name" value="Mut7-C_RNAse_dom"/>
</dbReference>
<organism evidence="2 3">
    <name type="scientific">Methanoculleus frigidifontis</name>
    <dbReference type="NCBI Taxonomy" id="2584085"/>
    <lineage>
        <taxon>Archaea</taxon>
        <taxon>Methanobacteriati</taxon>
        <taxon>Methanobacteriota</taxon>
        <taxon>Stenosarchaea group</taxon>
        <taxon>Methanomicrobia</taxon>
        <taxon>Methanomicrobiales</taxon>
        <taxon>Methanomicrobiaceae</taxon>
        <taxon>Methanoculleus</taxon>
    </lineage>
</organism>
<dbReference type="EMBL" id="VCYH01000001">
    <property type="protein sequence ID" value="MDN7023671.1"/>
    <property type="molecule type" value="Genomic_DNA"/>
</dbReference>
<accession>A0ABT8M6X1</accession>
<keyword evidence="3" id="KW-1185">Reference proteome</keyword>
<sequence>MSQRSGEDAGDVRFLADRMLGTLTRYLRFMGYDTMSANALSRGNTREDTVLLEIARESGRILLTRDRELARRGGDAALFIRSEEVIEQVRQLVETGYVVPEIRMSRCSLCNTRLRPATQKEIRETPYAPRESPGTDFFWCTGCRKLYWMGSHGRHMIRRLQEIG</sequence>
<feature type="domain" description="Mut7-C RNAse" evidence="1">
    <location>
        <begin position="13"/>
        <end position="159"/>
    </location>
</feature>
<name>A0ABT8M6X1_9EURY</name>
<dbReference type="PANTHER" id="PTHR39081:SF1">
    <property type="entry name" value="MUT7-C RNASE DOMAIN-CONTAINING PROTEIN"/>
    <property type="match status" value="1"/>
</dbReference>
<evidence type="ECO:0000313" key="2">
    <source>
        <dbReference type="EMBL" id="MDN7023671.1"/>
    </source>
</evidence>
<proteinExistence type="predicted"/>
<evidence type="ECO:0000259" key="1">
    <source>
        <dbReference type="Pfam" id="PF01927"/>
    </source>
</evidence>
<dbReference type="Pfam" id="PF01927">
    <property type="entry name" value="Mut7-C"/>
    <property type="match status" value="1"/>
</dbReference>
<gene>
    <name evidence="2" type="ORF">FGU65_01950</name>
</gene>
<dbReference type="PANTHER" id="PTHR39081">
    <property type="entry name" value="MUT7-C DOMAIN-CONTAINING PROTEIN"/>
    <property type="match status" value="1"/>
</dbReference>
<reference evidence="2" key="1">
    <citation type="submission" date="2019-05" db="EMBL/GenBank/DDBJ databases">
        <title>Methanoculleus sp. FWC-SCC1, a methanogenic archaeon isolated from deep marine cold seep.</title>
        <authorList>
            <person name="Chen Y.-W."/>
            <person name="Chen S.-C."/>
            <person name="Teng N.-H."/>
            <person name="Lai M.-C."/>
        </authorList>
    </citation>
    <scope>NUCLEOTIDE SEQUENCE</scope>
    <source>
        <strain evidence="2">FWC-SCC1</strain>
    </source>
</reference>
<evidence type="ECO:0000313" key="3">
    <source>
        <dbReference type="Proteomes" id="UP001168338"/>
    </source>
</evidence>
<protein>
    <recommendedName>
        <fullName evidence="1">Mut7-C RNAse domain-containing protein</fullName>
    </recommendedName>
</protein>